<evidence type="ECO:0000259" key="8">
    <source>
        <dbReference type="PROSITE" id="PS50126"/>
    </source>
</evidence>
<keyword evidence="5 7" id="KW-0805">Transcription regulation</keyword>
<proteinExistence type="inferred from homology"/>
<dbReference type="GO" id="GO:0031564">
    <property type="term" value="P:transcription antitermination"/>
    <property type="evidence" value="ECO:0007669"/>
    <property type="project" value="UniProtKB-UniRule"/>
</dbReference>
<dbReference type="InterPro" id="IPR003583">
    <property type="entry name" value="Hlx-hairpin-Hlx_DNA-bd_motif"/>
</dbReference>
<dbReference type="InterPro" id="IPR004087">
    <property type="entry name" value="KH_dom"/>
</dbReference>
<comment type="function">
    <text evidence="7">Participates in both transcription termination and antitermination.</text>
</comment>
<dbReference type="GO" id="GO:0005829">
    <property type="term" value="C:cytosol"/>
    <property type="evidence" value="ECO:0007669"/>
    <property type="project" value="TreeGrafter"/>
</dbReference>
<evidence type="ECO:0000313" key="9">
    <source>
        <dbReference type="EMBL" id="MBD3869863.1"/>
    </source>
</evidence>
<dbReference type="Gene3D" id="2.40.50.140">
    <property type="entry name" value="Nucleic acid-binding proteins"/>
    <property type="match status" value="1"/>
</dbReference>
<dbReference type="InterPro" id="IPR010995">
    <property type="entry name" value="DNA_repair_Rad51/TF_NusA_a-hlx"/>
</dbReference>
<dbReference type="Proteomes" id="UP000598633">
    <property type="component" value="Unassembled WGS sequence"/>
</dbReference>
<comment type="subunit">
    <text evidence="7">Monomer. Binds directly to the core enzyme of the DNA-dependent RNA polymerase and to nascent RNA.</text>
</comment>
<keyword evidence="4 7" id="KW-0694">RNA-binding</keyword>
<dbReference type="SUPFAM" id="SSF54814">
    <property type="entry name" value="Prokaryotic type KH domain (KH-domain type II)"/>
    <property type="match status" value="2"/>
</dbReference>
<dbReference type="Pfam" id="PF00575">
    <property type="entry name" value="S1"/>
    <property type="match status" value="1"/>
</dbReference>
<keyword evidence="2 7" id="KW-0963">Cytoplasm</keyword>
<dbReference type="SUPFAM" id="SSF50249">
    <property type="entry name" value="Nucleic acid-binding proteins"/>
    <property type="match status" value="1"/>
</dbReference>
<dbReference type="Pfam" id="PF08529">
    <property type="entry name" value="NusA_N"/>
    <property type="match status" value="1"/>
</dbReference>
<keyword evidence="1 7" id="KW-0806">Transcription termination</keyword>
<dbReference type="PROSITE" id="PS50126">
    <property type="entry name" value="S1"/>
    <property type="match status" value="1"/>
</dbReference>
<dbReference type="InterPro" id="IPR013735">
    <property type="entry name" value="TF_NusA_N"/>
</dbReference>
<dbReference type="GO" id="GO:0006353">
    <property type="term" value="P:DNA-templated transcription termination"/>
    <property type="evidence" value="ECO:0007669"/>
    <property type="project" value="UniProtKB-UniRule"/>
</dbReference>
<dbReference type="InterPro" id="IPR036555">
    <property type="entry name" value="NusA_N_sf"/>
</dbReference>
<dbReference type="NCBIfam" id="TIGR01953">
    <property type="entry name" value="NusA"/>
    <property type="match status" value="1"/>
</dbReference>
<evidence type="ECO:0000256" key="4">
    <source>
        <dbReference type="ARBA" id="ARBA00022884"/>
    </source>
</evidence>
<gene>
    <name evidence="7 9" type="primary">nusA</name>
    <name evidence="9" type="ORF">IFJ97_00720</name>
</gene>
<dbReference type="InterPro" id="IPR010213">
    <property type="entry name" value="TF_NusA"/>
</dbReference>
<dbReference type="InterPro" id="IPR012340">
    <property type="entry name" value="NA-bd_OB-fold"/>
</dbReference>
<evidence type="ECO:0000256" key="2">
    <source>
        <dbReference type="ARBA" id="ARBA00022490"/>
    </source>
</evidence>
<dbReference type="Pfam" id="PF14520">
    <property type="entry name" value="HHH_5"/>
    <property type="match status" value="1"/>
</dbReference>
<accession>A0A8J6Y3D6</accession>
<comment type="caution">
    <text evidence="9">The sequence shown here is derived from an EMBL/GenBank/DDBJ whole genome shotgun (WGS) entry which is preliminary data.</text>
</comment>
<dbReference type="Pfam" id="PF13184">
    <property type="entry name" value="KH_NusA_1st"/>
    <property type="match status" value="1"/>
</dbReference>
<dbReference type="GO" id="GO:0003677">
    <property type="term" value="F:DNA binding"/>
    <property type="evidence" value="ECO:0007669"/>
    <property type="project" value="InterPro"/>
</dbReference>
<feature type="domain" description="S1 motif" evidence="8">
    <location>
        <begin position="135"/>
        <end position="199"/>
    </location>
</feature>
<comment type="similarity">
    <text evidence="7">Belongs to the NusA family.</text>
</comment>
<dbReference type="CDD" id="cd04455">
    <property type="entry name" value="S1_NusA"/>
    <property type="match status" value="1"/>
</dbReference>
<dbReference type="SUPFAM" id="SSF47794">
    <property type="entry name" value="Rad51 N-terminal domain-like"/>
    <property type="match status" value="1"/>
</dbReference>
<evidence type="ECO:0000256" key="1">
    <source>
        <dbReference type="ARBA" id="ARBA00022472"/>
    </source>
</evidence>
<dbReference type="InterPro" id="IPR003029">
    <property type="entry name" value="S1_domain"/>
</dbReference>
<dbReference type="PROSITE" id="PS50084">
    <property type="entry name" value="KH_TYPE_1"/>
    <property type="match status" value="1"/>
</dbReference>
<evidence type="ECO:0000256" key="6">
    <source>
        <dbReference type="ARBA" id="ARBA00023163"/>
    </source>
</evidence>
<evidence type="ECO:0000256" key="7">
    <source>
        <dbReference type="HAMAP-Rule" id="MF_00945"/>
    </source>
</evidence>
<dbReference type="InterPro" id="IPR058582">
    <property type="entry name" value="KH_NusA_2nd"/>
</dbReference>
<protein>
    <recommendedName>
        <fullName evidence="7">Transcription termination/antitermination protein NusA</fullName>
    </recommendedName>
</protein>
<organism evidence="9 10">
    <name type="scientific">Candidatus Sulfomarinibacter kjeldsenii</name>
    <dbReference type="NCBI Taxonomy" id="2885994"/>
    <lineage>
        <taxon>Bacteria</taxon>
        <taxon>Pseudomonadati</taxon>
        <taxon>Acidobacteriota</taxon>
        <taxon>Thermoanaerobaculia</taxon>
        <taxon>Thermoanaerobaculales</taxon>
        <taxon>Candidatus Sulfomarinibacteraceae</taxon>
        <taxon>Candidatus Sulfomarinibacter</taxon>
    </lineage>
</organism>
<comment type="subcellular location">
    <subcellularLocation>
        <location evidence="7">Cytoplasm</location>
    </subcellularLocation>
</comment>
<evidence type="ECO:0000256" key="5">
    <source>
        <dbReference type="ARBA" id="ARBA00023015"/>
    </source>
</evidence>
<dbReference type="SUPFAM" id="SSF69705">
    <property type="entry name" value="Transcription factor NusA, N-terminal domain"/>
    <property type="match status" value="1"/>
</dbReference>
<evidence type="ECO:0000256" key="3">
    <source>
        <dbReference type="ARBA" id="ARBA00022814"/>
    </source>
</evidence>
<dbReference type="SMART" id="SM00322">
    <property type="entry name" value="KH"/>
    <property type="match status" value="2"/>
</dbReference>
<dbReference type="Gene3D" id="1.10.150.20">
    <property type="entry name" value="5' to 3' exonuclease, C-terminal subdomain"/>
    <property type="match status" value="1"/>
</dbReference>
<dbReference type="GO" id="GO:0006281">
    <property type="term" value="P:DNA repair"/>
    <property type="evidence" value="ECO:0007669"/>
    <property type="project" value="InterPro"/>
</dbReference>
<dbReference type="GO" id="GO:0003723">
    <property type="term" value="F:RNA binding"/>
    <property type="evidence" value="ECO:0007669"/>
    <property type="project" value="UniProtKB-UniRule"/>
</dbReference>
<dbReference type="GO" id="GO:0000166">
    <property type="term" value="F:nucleotide binding"/>
    <property type="evidence" value="ECO:0007669"/>
    <property type="project" value="InterPro"/>
</dbReference>
<evidence type="ECO:0000313" key="10">
    <source>
        <dbReference type="Proteomes" id="UP000598633"/>
    </source>
</evidence>
<name>A0A8J6Y3D6_9BACT</name>
<dbReference type="FunFam" id="3.30.300.20:FF:000002">
    <property type="entry name" value="Transcription termination/antitermination protein NusA"/>
    <property type="match status" value="1"/>
</dbReference>
<keyword evidence="6 7" id="KW-0804">Transcription</keyword>
<dbReference type="InterPro" id="IPR025249">
    <property type="entry name" value="TF_NusA_KH_1st"/>
</dbReference>
<dbReference type="PANTHER" id="PTHR22648:SF0">
    <property type="entry name" value="TRANSCRIPTION TERMINATION_ANTITERMINATION PROTEIN NUSA"/>
    <property type="match status" value="1"/>
</dbReference>
<dbReference type="InterPro" id="IPR015946">
    <property type="entry name" value="KH_dom-like_a/b"/>
</dbReference>
<keyword evidence="3 7" id="KW-0889">Transcription antitermination</keyword>
<reference evidence="9 10" key="1">
    <citation type="submission" date="2020-08" db="EMBL/GenBank/DDBJ databases">
        <title>Acidobacteriota in marine sediments use diverse sulfur dissimilation pathways.</title>
        <authorList>
            <person name="Wasmund K."/>
        </authorList>
    </citation>
    <scope>NUCLEOTIDE SEQUENCE [LARGE SCALE GENOMIC DNA]</scope>
    <source>
        <strain evidence="9">MAG AM3-A</strain>
    </source>
</reference>
<dbReference type="CDD" id="cd02134">
    <property type="entry name" value="KH-II_NusA_rpt1"/>
    <property type="match status" value="1"/>
</dbReference>
<dbReference type="Pfam" id="PF26594">
    <property type="entry name" value="KH_NusA_2nd"/>
    <property type="match status" value="1"/>
</dbReference>
<dbReference type="Gene3D" id="3.30.300.20">
    <property type="match status" value="2"/>
</dbReference>
<dbReference type="InterPro" id="IPR030842">
    <property type="entry name" value="TF_NusA_bacterial"/>
</dbReference>
<dbReference type="PANTHER" id="PTHR22648">
    <property type="entry name" value="TRANSCRIPTION TERMINATION FACTOR NUSA"/>
    <property type="match status" value="1"/>
</dbReference>
<dbReference type="AlphaFoldDB" id="A0A8J6Y3D6"/>
<dbReference type="InterPro" id="IPR009019">
    <property type="entry name" value="KH_sf_prok-type"/>
</dbReference>
<dbReference type="SMART" id="SM00316">
    <property type="entry name" value="S1"/>
    <property type="match status" value="1"/>
</dbReference>
<dbReference type="Gene3D" id="3.30.1480.10">
    <property type="entry name" value="NusA, N-terminal domain"/>
    <property type="match status" value="1"/>
</dbReference>
<dbReference type="HAMAP" id="MF_00945_B">
    <property type="entry name" value="NusA_B"/>
    <property type="match status" value="1"/>
</dbReference>
<dbReference type="EMBL" id="JACXWA010000010">
    <property type="protein sequence ID" value="MBD3869863.1"/>
    <property type="molecule type" value="Genomic_DNA"/>
</dbReference>
<dbReference type="SMART" id="SM00278">
    <property type="entry name" value="HhH1"/>
    <property type="match status" value="1"/>
</dbReference>
<sequence length="482" mass="53102">MKLDINMLVRQMAAERDIEAETLVNAVAEAISSAARKHYKERNVHTDIDVETGEVESWIARDVVEEVEDPEIEVTLEEAQAIDPSAEVGGIVKLDALDTSVLGRIAAQSARQVLFQRVREAERAVIYKNYSGRVGDMINGIVKRMDRGALIVELGDTEGIVPRSHQVRHERYSQGDRVRAVVVDVTMDANRPQVVLSRTSPMLLEKLLEMEVPEIYDGTVIIRVCVREPGERAKVAVFSKDSDVDPVGACVGLKGSRVQAITRELKGEKIDIIPFNSDLVSFAQNALSPAKINRVAVREEPITVVLRDEEGQPILDENGESLTEEKKEVVLDVIVGTEQLSLAIGKRGQNVRLASRLLDCRIEIKSQEAVKDELATALASMLREMEGISEEEEIPDLEVATEAVSYDEIIPLEEMESVTERLRERLQGHGIHTVQDLLALDAKELSTIPGIGPVTAQKLLDTASETLEENLAEAAESAVGEE</sequence>
<dbReference type="GO" id="GO:0003700">
    <property type="term" value="F:DNA-binding transcription factor activity"/>
    <property type="evidence" value="ECO:0007669"/>
    <property type="project" value="InterPro"/>
</dbReference>